<dbReference type="WBParaSite" id="PgE036_g003_t03">
    <property type="protein sequence ID" value="PgE036_g003_t03"/>
    <property type="gene ID" value="PgE036_g003"/>
</dbReference>
<reference evidence="2" key="1">
    <citation type="submission" date="2022-11" db="UniProtKB">
        <authorList>
            <consortium name="WormBaseParasite"/>
        </authorList>
    </citation>
    <scope>IDENTIFICATION</scope>
</reference>
<accession>A0A914ZYX0</accession>
<dbReference type="AlphaFoldDB" id="A0A914ZYX0"/>
<name>A0A914ZYX0_PARUN</name>
<sequence length="113" mass="12468">MYASDNALLMKTHEGAPWKHVVFPAATRTVKPAISLSEERLQNKVLKTADADILTAASSCSTAPRPKQRRLSLRPAIFSHKREQHSGQFAATAHMREMDESDLDPSATSKVIL</sequence>
<protein>
    <submittedName>
        <fullName evidence="2">CAP-Gly domain-containing protein</fullName>
    </submittedName>
</protein>
<proteinExistence type="predicted"/>
<dbReference type="Proteomes" id="UP000887569">
    <property type="component" value="Unplaced"/>
</dbReference>
<keyword evidence="1" id="KW-1185">Reference proteome</keyword>
<evidence type="ECO:0000313" key="2">
    <source>
        <dbReference type="WBParaSite" id="PgE036_g003_t03"/>
    </source>
</evidence>
<organism evidence="1 2">
    <name type="scientific">Parascaris univalens</name>
    <name type="common">Nematode worm</name>
    <dbReference type="NCBI Taxonomy" id="6257"/>
    <lineage>
        <taxon>Eukaryota</taxon>
        <taxon>Metazoa</taxon>
        <taxon>Ecdysozoa</taxon>
        <taxon>Nematoda</taxon>
        <taxon>Chromadorea</taxon>
        <taxon>Rhabditida</taxon>
        <taxon>Spirurina</taxon>
        <taxon>Ascaridomorpha</taxon>
        <taxon>Ascaridoidea</taxon>
        <taxon>Ascarididae</taxon>
        <taxon>Parascaris</taxon>
    </lineage>
</organism>
<evidence type="ECO:0000313" key="1">
    <source>
        <dbReference type="Proteomes" id="UP000887569"/>
    </source>
</evidence>